<dbReference type="PANTHER" id="PTHR12558:SF13">
    <property type="entry name" value="CELL DIVISION CYCLE PROTEIN 27 HOMOLOG"/>
    <property type="match status" value="1"/>
</dbReference>
<name>A0A1R4HH99_9GAMM</name>
<proteinExistence type="predicted"/>
<gene>
    <name evidence="1" type="ORF">CRENPOLYSF2_540028</name>
</gene>
<accession>A0A1R4HH99</accession>
<keyword evidence="2" id="KW-1185">Reference proteome</keyword>
<dbReference type="InterPro" id="IPR011990">
    <property type="entry name" value="TPR-like_helical_dom_sf"/>
</dbReference>
<dbReference type="Proteomes" id="UP000195442">
    <property type="component" value="Unassembled WGS sequence"/>
</dbReference>
<reference evidence="2" key="1">
    <citation type="submission" date="2017-02" db="EMBL/GenBank/DDBJ databases">
        <authorList>
            <person name="Daims H."/>
        </authorList>
    </citation>
    <scope>NUCLEOTIDE SEQUENCE [LARGE SCALE GENOMIC DNA]</scope>
</reference>
<sequence length="577" mass="65360">MFRFFTIITLVLLGGCASSPKKGSDVTVLSTKATELKREGRADADKTSIEPDVMFMLLTAEIAGQRGQYDVALEGYMEAAKRVKDPRFAERAAMIAMYAKDAAKTDEAVALWLRDDPSNLAARKIAALSALKNEDKPAAVEHLSLLMKADPAGFEKTVMELTIAIQKQDKSAFVYDVLDELALKSPGHADVYFVQALLAAQMKNEKLAESKLEQALKIQPDWDKALILQAQLSAYSGDVVRAKALLKNAVAKYPENEKIKKLFAQVLIKSENYEAAGDVYQSLIATNPNDNDSQLAYGLVQLQLDRDEKAEDIFVRLVDKPEWRSQASFYLGKIEEKRGNKEKALMWFDKVTDGPLAFEASLSAISLLAKDRQFDEATSRLELARTRYPEQKQRMVLMQADLYNQQKQYQQAFDLLTEALGDQGEDKELLYTRALMAERIGRLDMLESDLQKILAKNPDNPEALNALGYSLLDKSHRYIEAEKYLKRALELQPNEAVIMDSYGWLQFKLGDNQKALDYLQRAYDKKQEHEIAAHLIEVLWVLNRKDEARKLFYKAIKIAPEDEYLLDIRHRVLKGEL</sequence>
<dbReference type="Pfam" id="PF14559">
    <property type="entry name" value="TPR_19"/>
    <property type="match status" value="1"/>
</dbReference>
<dbReference type="EMBL" id="FUKJ01000418">
    <property type="protein sequence ID" value="SJM95391.1"/>
    <property type="molecule type" value="Genomic_DNA"/>
</dbReference>
<dbReference type="Gene3D" id="1.25.40.10">
    <property type="entry name" value="Tetratricopeptide repeat domain"/>
    <property type="match status" value="3"/>
</dbReference>
<dbReference type="AlphaFoldDB" id="A0A1R4HH99"/>
<evidence type="ECO:0000313" key="2">
    <source>
        <dbReference type="Proteomes" id="UP000195442"/>
    </source>
</evidence>
<dbReference type="PANTHER" id="PTHR12558">
    <property type="entry name" value="CELL DIVISION CYCLE 16,23,27"/>
    <property type="match status" value="1"/>
</dbReference>
<dbReference type="Pfam" id="PF13424">
    <property type="entry name" value="TPR_12"/>
    <property type="match status" value="1"/>
</dbReference>
<dbReference type="SMART" id="SM00028">
    <property type="entry name" value="TPR"/>
    <property type="match status" value="8"/>
</dbReference>
<evidence type="ECO:0000313" key="1">
    <source>
        <dbReference type="EMBL" id="SJM95391.1"/>
    </source>
</evidence>
<dbReference type="SUPFAM" id="SSF48452">
    <property type="entry name" value="TPR-like"/>
    <property type="match status" value="3"/>
</dbReference>
<organism evidence="1 2">
    <name type="scientific">Crenothrix polyspora</name>
    <dbReference type="NCBI Taxonomy" id="360316"/>
    <lineage>
        <taxon>Bacteria</taxon>
        <taxon>Pseudomonadati</taxon>
        <taxon>Pseudomonadota</taxon>
        <taxon>Gammaproteobacteria</taxon>
        <taxon>Methylococcales</taxon>
        <taxon>Crenotrichaceae</taxon>
        <taxon>Crenothrix</taxon>
    </lineage>
</organism>
<dbReference type="InterPro" id="IPR019734">
    <property type="entry name" value="TPR_rpt"/>
</dbReference>
<dbReference type="PROSITE" id="PS51257">
    <property type="entry name" value="PROKAR_LIPOPROTEIN"/>
    <property type="match status" value="1"/>
</dbReference>
<protein>
    <submittedName>
        <fullName evidence="1">Tetratricopeptide TPR_2 repeat-containing protein</fullName>
    </submittedName>
</protein>